<keyword evidence="3" id="KW-1185">Reference proteome</keyword>
<proteinExistence type="predicted"/>
<evidence type="ECO:0000313" key="2">
    <source>
        <dbReference type="EMBL" id="CDO53811.1"/>
    </source>
</evidence>
<evidence type="ECO:0000313" key="3">
    <source>
        <dbReference type="Proteomes" id="UP000242525"/>
    </source>
</evidence>
<dbReference type="STRING" id="1173061.A0A0J9X9F5"/>
<gene>
    <name evidence="2" type="ORF">BN980_GECA06s00120g</name>
</gene>
<dbReference type="InterPro" id="IPR043837">
    <property type="entry name" value="Mtf2-like_C"/>
</dbReference>
<dbReference type="OrthoDB" id="4096061at2759"/>
<dbReference type="EMBL" id="CCBN010000006">
    <property type="protein sequence ID" value="CDO53811.1"/>
    <property type="molecule type" value="Genomic_DNA"/>
</dbReference>
<evidence type="ECO:0000259" key="1">
    <source>
        <dbReference type="Pfam" id="PF19189"/>
    </source>
</evidence>
<organism evidence="2 3">
    <name type="scientific">Geotrichum candidum</name>
    <name type="common">Oospora lactis</name>
    <name type="synonym">Dipodascus geotrichum</name>
    <dbReference type="NCBI Taxonomy" id="1173061"/>
    <lineage>
        <taxon>Eukaryota</taxon>
        <taxon>Fungi</taxon>
        <taxon>Dikarya</taxon>
        <taxon>Ascomycota</taxon>
        <taxon>Saccharomycotina</taxon>
        <taxon>Dipodascomycetes</taxon>
        <taxon>Dipodascales</taxon>
        <taxon>Dipodascaceae</taxon>
        <taxon>Geotrichum</taxon>
    </lineage>
</organism>
<dbReference type="PANTHER" id="PTHR39468">
    <property type="entry name" value="CHROMOSOME 7, WHOLE GENOME SHOTGUN SEQUENCE"/>
    <property type="match status" value="1"/>
</dbReference>
<accession>A0A0J9X9F5</accession>
<protein>
    <recommendedName>
        <fullName evidence="1">Mtf2-like C-terminal domain-containing protein</fullName>
    </recommendedName>
</protein>
<feature type="domain" description="Mtf2-like C-terminal" evidence="1">
    <location>
        <begin position="216"/>
        <end position="420"/>
    </location>
</feature>
<dbReference type="GO" id="GO:0005739">
    <property type="term" value="C:mitochondrion"/>
    <property type="evidence" value="ECO:0007669"/>
    <property type="project" value="InterPro"/>
</dbReference>
<name>A0A0J9X9F5_GEOCN</name>
<dbReference type="InterPro" id="IPR040009">
    <property type="entry name" value="Mtf2/C5D6.12-like"/>
</dbReference>
<dbReference type="Proteomes" id="UP000242525">
    <property type="component" value="Unassembled WGS sequence"/>
</dbReference>
<dbReference type="Pfam" id="PF19189">
    <property type="entry name" value="Mtf2"/>
    <property type="match status" value="1"/>
</dbReference>
<sequence length="451" mass="50636">MNRLQLRQIAKAGSKGIHRYFNSARILRGDAKDDLSWDFLANDTTDKPERNSDEFKLKTEFDDLYARPSSRPDAPLSKTKIEVAVLPETDAGASNEELDNVFRPRRRMADTQGVAGVTATQKEREIFSQIFDSILARSTPGTNKATTNKPAMSNNMQAFFEKTLVPNSPNNIEEKDVALGMTTEDVRKYPLSMSSLLLSQQKDSGKDCARGSEFMDALEKKLAPVYAHMDAFETDVELFDYYVDRVIASYTQQHSGTKGGKRKSKPEISLNTLEDVEKLEVSATAPPVVSRTLPLLLVKSMQLMMSNFNSPDQALALFELSKKQGIDFYVAACNIDVYNEALRIRWETYRDLYQLETLVSEIDVNGLNGDSVTSDVLSSVDSYYSQLKIESEADPDHVTLWSQEEEERLNNLNVYRLKIARSLVKQNVQFGQKDLFSLLSPEVDAAGAKLS</sequence>
<reference evidence="2" key="1">
    <citation type="submission" date="2014-03" db="EMBL/GenBank/DDBJ databases">
        <authorList>
            <person name="Casaregola S."/>
        </authorList>
    </citation>
    <scope>NUCLEOTIDE SEQUENCE [LARGE SCALE GENOMIC DNA]</scope>
    <source>
        <strain evidence="2">CLIB 918</strain>
    </source>
</reference>
<dbReference type="AlphaFoldDB" id="A0A0J9X9F5"/>
<comment type="caution">
    <text evidence="2">The sequence shown here is derived from an EMBL/GenBank/DDBJ whole genome shotgun (WGS) entry which is preliminary data.</text>
</comment>
<dbReference type="PANTHER" id="PTHR39468:SF1">
    <property type="entry name" value="MTF2-LIKE C-TERMINAL DOMAIN-CONTAINING PROTEIN"/>
    <property type="match status" value="1"/>
</dbReference>